<evidence type="ECO:0008006" key="5">
    <source>
        <dbReference type="Google" id="ProtNLM"/>
    </source>
</evidence>
<dbReference type="Proteomes" id="UP000315628">
    <property type="component" value="Unassembled WGS sequence"/>
</dbReference>
<feature type="signal peptide" evidence="2">
    <location>
        <begin position="1"/>
        <end position="25"/>
    </location>
</feature>
<organism evidence="3 4">
    <name type="scientific">Marihabitans asiaticum</name>
    <dbReference type="NCBI Taxonomy" id="415218"/>
    <lineage>
        <taxon>Bacteria</taxon>
        <taxon>Bacillati</taxon>
        <taxon>Actinomycetota</taxon>
        <taxon>Actinomycetes</taxon>
        <taxon>Micrococcales</taxon>
        <taxon>Intrasporangiaceae</taxon>
        <taxon>Marihabitans</taxon>
    </lineage>
</organism>
<comment type="caution">
    <text evidence="3">The sequence shown here is derived from an EMBL/GenBank/DDBJ whole genome shotgun (WGS) entry which is preliminary data.</text>
</comment>
<dbReference type="EMBL" id="VIUW01000001">
    <property type="protein sequence ID" value="TWD17192.1"/>
    <property type="molecule type" value="Genomic_DNA"/>
</dbReference>
<dbReference type="Gene3D" id="2.50.20.20">
    <property type="match status" value="1"/>
</dbReference>
<evidence type="ECO:0000256" key="2">
    <source>
        <dbReference type="SAM" id="SignalP"/>
    </source>
</evidence>
<gene>
    <name evidence="3" type="ORF">FB557_0759</name>
</gene>
<feature type="chain" id="PRO_5021908091" description="LppX_LprAFG lipoprotein" evidence="2">
    <location>
        <begin position="26"/>
        <end position="270"/>
    </location>
</feature>
<dbReference type="OrthoDB" id="3781094at2"/>
<sequence>MKRTIVSLVAVGALALTGCSSEGSASTAAGSSSAAGESAQSVATIGDSLSAKELGERTAAAMKKAGTVTMRSTGEGSDLQGEMSTTDGLAYELSGTSGGESLEMIYADDVLYLGGDSFTEMTGGKRFIKIDPEGEDMMSQMMAPLLGILERAANPAEFLSTLDDVDATVVEVEGDQTTYETTLTADQLRKATEAMVGAELPTEAAAEVQAATIRQTVDAQWRITKVVTAGNSDSTITYSDHGAPVDVSPPADSEIGTIDLDTLTNESATP</sequence>
<name>A0A560WHP7_9MICO</name>
<dbReference type="RefSeq" id="WP_144855628.1">
    <property type="nucleotide sequence ID" value="NZ_BAAAYT010000002.1"/>
</dbReference>
<reference evidence="3 4" key="1">
    <citation type="submission" date="2019-06" db="EMBL/GenBank/DDBJ databases">
        <title>Sequencing the genomes of 1000 actinobacteria strains.</title>
        <authorList>
            <person name="Klenk H.-P."/>
        </authorList>
    </citation>
    <scope>NUCLEOTIDE SEQUENCE [LARGE SCALE GENOMIC DNA]</scope>
    <source>
        <strain evidence="3 4">DSM 18935</strain>
    </source>
</reference>
<dbReference type="SUPFAM" id="SSF89392">
    <property type="entry name" value="Prokaryotic lipoproteins and lipoprotein localization factors"/>
    <property type="match status" value="1"/>
</dbReference>
<proteinExistence type="predicted"/>
<keyword evidence="4" id="KW-1185">Reference proteome</keyword>
<dbReference type="PROSITE" id="PS51257">
    <property type="entry name" value="PROKAR_LIPOPROTEIN"/>
    <property type="match status" value="1"/>
</dbReference>
<feature type="region of interest" description="Disordered" evidence="1">
    <location>
        <begin position="240"/>
        <end position="270"/>
    </location>
</feature>
<accession>A0A560WHP7</accession>
<evidence type="ECO:0000313" key="3">
    <source>
        <dbReference type="EMBL" id="TWD17192.1"/>
    </source>
</evidence>
<evidence type="ECO:0000313" key="4">
    <source>
        <dbReference type="Proteomes" id="UP000315628"/>
    </source>
</evidence>
<protein>
    <recommendedName>
        <fullName evidence="5">LppX_LprAFG lipoprotein</fullName>
    </recommendedName>
</protein>
<keyword evidence="2" id="KW-0732">Signal</keyword>
<evidence type="ECO:0000256" key="1">
    <source>
        <dbReference type="SAM" id="MobiDB-lite"/>
    </source>
</evidence>
<dbReference type="InterPro" id="IPR029046">
    <property type="entry name" value="LolA/LolB/LppX"/>
</dbReference>
<dbReference type="AlphaFoldDB" id="A0A560WHP7"/>